<dbReference type="PROSITE" id="PS50961">
    <property type="entry name" value="HTH_LA"/>
    <property type="match status" value="1"/>
</dbReference>
<feature type="compositionally biased region" description="Pro residues" evidence="4">
    <location>
        <begin position="494"/>
        <end position="512"/>
    </location>
</feature>
<comment type="similarity">
    <text evidence="2">Belongs to the LARP family.</text>
</comment>
<dbReference type="FunFam" id="1.10.10.10:FF:000131">
    <property type="entry name" value="la-related protein 1B isoform X2"/>
    <property type="match status" value="1"/>
</dbReference>
<dbReference type="InterPro" id="IPR045180">
    <property type="entry name" value="La_dom_prot"/>
</dbReference>
<dbReference type="GO" id="GO:0005829">
    <property type="term" value="C:cytosol"/>
    <property type="evidence" value="ECO:0007669"/>
    <property type="project" value="TreeGrafter"/>
</dbReference>
<sequence>MLGCRAVGAVCYSGTKKTMVKKESKEKRESNEESKENVKAKSDDSGEEKNGDDDSQKNGPKKKGNKQKWVPLMIEVKSEGPRERSASRNNTLIAEKVHNAESICCSRAQSFTRVMYARRAARFLSNRLLLSLQGHYDYHYSYKSYDVKDGPYGQKFSNSVTYYYDNMSSNDLYSVDQDLLKDYIKRQIEYYFSLDNLERDFFLRRKMDQEGFLPIGLIASFHRVQALTTDVNIILDALKDSKEVEIIDMKIRRKVDPEKWPLPGLNMPNMPHTHTDFSQLINCPEFVPRQMAEEPRGLPRASTPMQQQTKAEPDVSNLKTMPKGLSASLPDLDSESWIEVKKRPRPSPARPKVSSEKVKFRAKHKRDQDEPEELDFMFDEEMEQMDGRRNTFTDWSDEETDGEIDDHDVNKILIVTQTPPYLRKHPGGDRTGHHTSRAKLTSELAKVINDGLFYYEQDLWDDTYEPEYATIKQEVENFKKVHLISREQFDCLTPEPPVDPNQEVPPGPPRPQQIPTDALANKLFGAPEPSSIARSLPTTVPDSPNYRSARTPRTPRTPHRKDPTMTPRFYPVVKESRPVDAKTPRKRKTRHSSNPPLEFHVGWVMDSREHRSRTASVSSNASPSEGTPALGNIGCTPQSLPKFQHPSHELLKENGFTQHVYHKYRRRCLNERKRLGIGQSQEMNTLFRFWSFFLRDHFNRKMYEEFRQLVVEDGKEGYRYGLECLFRYYSYGLEKKFRPDIFKDFQEETMKDYEAGQLYGLEKFWAFLKYSKAKNLEIEPKLQECLSKFKRLEDFRIDPPMEEGSRRRHSSSGDGRRRHPSQPSSRPHSQASSGPTHATTTQVPTAKDDAKPTSHKAPAPTADPASNAKTLK</sequence>
<dbReference type="GO" id="GO:0000339">
    <property type="term" value="F:RNA cap binding"/>
    <property type="evidence" value="ECO:0007669"/>
    <property type="project" value="InterPro"/>
</dbReference>
<feature type="compositionally biased region" description="Low complexity" evidence="4">
    <location>
        <begin position="821"/>
        <end position="835"/>
    </location>
</feature>
<reference evidence="7" key="2">
    <citation type="submission" date="2023-03" db="EMBL/GenBank/DDBJ databases">
        <authorList>
            <consortium name="Wellcome Sanger Institute Data Sharing"/>
        </authorList>
    </citation>
    <scope>NUCLEOTIDE SEQUENCE [LARGE SCALE GENOMIC DNA]</scope>
</reference>
<evidence type="ECO:0000256" key="2">
    <source>
        <dbReference type="ARBA" id="ARBA00061352"/>
    </source>
</evidence>
<keyword evidence="7" id="KW-1185">Reference proteome</keyword>
<dbReference type="InterPro" id="IPR036390">
    <property type="entry name" value="WH_DNA-bd_sf"/>
</dbReference>
<dbReference type="Proteomes" id="UP000265100">
    <property type="component" value="Chromosome 10"/>
</dbReference>
<dbReference type="Gene3D" id="1.10.10.10">
    <property type="entry name" value="Winged helix-like DNA-binding domain superfamily/Winged helix DNA-binding domain"/>
    <property type="match status" value="1"/>
</dbReference>
<evidence type="ECO:0000259" key="5">
    <source>
        <dbReference type="PROSITE" id="PS50961"/>
    </source>
</evidence>
<evidence type="ECO:0000256" key="3">
    <source>
        <dbReference type="PROSITE-ProRule" id="PRU00332"/>
    </source>
</evidence>
<dbReference type="InterPro" id="IPR006607">
    <property type="entry name" value="DM15"/>
</dbReference>
<feature type="region of interest" description="Disordered" evidence="4">
    <location>
        <begin position="528"/>
        <end position="598"/>
    </location>
</feature>
<dbReference type="CDD" id="cd08034">
    <property type="entry name" value="LARP_1_2"/>
    <property type="match status" value="1"/>
</dbReference>
<keyword evidence="1 3" id="KW-0694">RNA-binding</keyword>
<name>A0AAX7TYI0_ASTCA</name>
<dbReference type="InterPro" id="IPR006630">
    <property type="entry name" value="La_HTH"/>
</dbReference>
<dbReference type="Pfam" id="PF21071">
    <property type="entry name" value="LARP1_HEAT"/>
    <property type="match status" value="1"/>
</dbReference>
<dbReference type="GeneTree" id="ENSGT00940000159577"/>
<reference evidence="6" key="3">
    <citation type="submission" date="2025-08" db="UniProtKB">
        <authorList>
            <consortium name="Ensembl"/>
        </authorList>
    </citation>
    <scope>IDENTIFICATION</scope>
</reference>
<proteinExistence type="inferred from homology"/>
<feature type="region of interest" description="Disordered" evidence="4">
    <location>
        <begin position="797"/>
        <end position="872"/>
    </location>
</feature>
<evidence type="ECO:0000313" key="6">
    <source>
        <dbReference type="Ensembl" id="ENSACLP00000062393.1"/>
    </source>
</evidence>
<dbReference type="Pfam" id="PF05383">
    <property type="entry name" value="La"/>
    <property type="match status" value="1"/>
</dbReference>
<gene>
    <name evidence="6" type="primary">LARP1</name>
</gene>
<dbReference type="SMART" id="SM00684">
    <property type="entry name" value="DM15"/>
    <property type="match status" value="3"/>
</dbReference>
<dbReference type="AlphaFoldDB" id="A0AAX7TYI0"/>
<dbReference type="GO" id="GO:0010494">
    <property type="term" value="C:cytoplasmic stress granule"/>
    <property type="evidence" value="ECO:0007669"/>
    <property type="project" value="TreeGrafter"/>
</dbReference>
<dbReference type="GO" id="GO:0048255">
    <property type="term" value="P:mRNA stabilization"/>
    <property type="evidence" value="ECO:0007669"/>
    <property type="project" value="InterPro"/>
</dbReference>
<feature type="region of interest" description="Disordered" evidence="4">
    <location>
        <begin position="492"/>
        <end position="513"/>
    </location>
</feature>
<feature type="compositionally biased region" description="Basic residues" evidence="4">
    <location>
        <begin position="806"/>
        <end position="820"/>
    </location>
</feature>
<dbReference type="PANTHER" id="PTHR22792">
    <property type="entry name" value="LUPUS LA PROTEIN-RELATED"/>
    <property type="match status" value="1"/>
</dbReference>
<dbReference type="Ensembl" id="ENSACLT00000049825.1">
    <property type="protein sequence ID" value="ENSACLP00000062393.1"/>
    <property type="gene ID" value="ENSACLG00000015256.2"/>
</dbReference>
<feature type="region of interest" description="Disordered" evidence="4">
    <location>
        <begin position="294"/>
        <end position="370"/>
    </location>
</feature>
<reference evidence="6 7" key="1">
    <citation type="submission" date="2018-05" db="EMBL/GenBank/DDBJ databases">
        <authorList>
            <person name="Datahose"/>
        </authorList>
    </citation>
    <scope>NUCLEOTIDE SEQUENCE</scope>
</reference>
<feature type="region of interest" description="Disordered" evidence="4">
    <location>
        <begin position="15"/>
        <end position="71"/>
    </location>
</feature>
<feature type="compositionally biased region" description="Basic and acidic residues" evidence="4">
    <location>
        <begin position="574"/>
        <end position="583"/>
    </location>
</feature>
<accession>A0AAX7TYI0</accession>
<dbReference type="GO" id="GO:0045727">
    <property type="term" value="P:positive regulation of translation"/>
    <property type="evidence" value="ECO:0007669"/>
    <property type="project" value="TreeGrafter"/>
</dbReference>
<dbReference type="SMART" id="SM00715">
    <property type="entry name" value="LA"/>
    <property type="match status" value="1"/>
</dbReference>
<feature type="compositionally biased region" description="Basic and acidic residues" evidence="4">
    <location>
        <begin position="20"/>
        <end position="56"/>
    </location>
</feature>
<protein>
    <recommendedName>
        <fullName evidence="5">HTH La-type RNA-binding domain-containing protein</fullName>
    </recommendedName>
</protein>
<dbReference type="InterPro" id="IPR036388">
    <property type="entry name" value="WH-like_DNA-bd_sf"/>
</dbReference>
<reference evidence="6" key="4">
    <citation type="submission" date="2025-09" db="UniProtKB">
        <authorList>
            <consortium name="Ensembl"/>
        </authorList>
    </citation>
    <scope>IDENTIFICATION</scope>
</reference>
<evidence type="ECO:0000256" key="1">
    <source>
        <dbReference type="ARBA" id="ARBA00022884"/>
    </source>
</evidence>
<feature type="domain" description="HTH La-type RNA-binding" evidence="5">
    <location>
        <begin position="174"/>
        <end position="264"/>
    </location>
</feature>
<evidence type="ECO:0000256" key="4">
    <source>
        <dbReference type="SAM" id="MobiDB-lite"/>
    </source>
</evidence>
<evidence type="ECO:0000313" key="7">
    <source>
        <dbReference type="Proteomes" id="UP000265100"/>
    </source>
</evidence>
<dbReference type="PANTHER" id="PTHR22792:SF51">
    <property type="entry name" value="LA-RELATED PROTEIN 1"/>
    <property type="match status" value="1"/>
</dbReference>
<feature type="compositionally biased region" description="Polar residues" evidence="4">
    <location>
        <begin position="532"/>
        <end position="548"/>
    </location>
</feature>
<dbReference type="SUPFAM" id="SSF46785">
    <property type="entry name" value="Winged helix' DNA-binding domain"/>
    <property type="match status" value="1"/>
</dbReference>
<organism evidence="6 7">
    <name type="scientific">Astatotilapia calliptera</name>
    <name type="common">Eastern happy</name>
    <name type="synonym">Chromis callipterus</name>
    <dbReference type="NCBI Taxonomy" id="8154"/>
    <lineage>
        <taxon>Eukaryota</taxon>
        <taxon>Metazoa</taxon>
        <taxon>Chordata</taxon>
        <taxon>Craniata</taxon>
        <taxon>Vertebrata</taxon>
        <taxon>Euteleostomi</taxon>
        <taxon>Actinopterygii</taxon>
        <taxon>Neopterygii</taxon>
        <taxon>Teleostei</taxon>
        <taxon>Neoteleostei</taxon>
        <taxon>Acanthomorphata</taxon>
        <taxon>Ovalentaria</taxon>
        <taxon>Cichlomorphae</taxon>
        <taxon>Cichliformes</taxon>
        <taxon>Cichlidae</taxon>
        <taxon>African cichlids</taxon>
        <taxon>Pseudocrenilabrinae</taxon>
        <taxon>Haplochromini</taxon>
        <taxon>Astatotilapia</taxon>
    </lineage>
</organism>